<dbReference type="SMART" id="SM00460">
    <property type="entry name" value="TGc"/>
    <property type="match status" value="1"/>
</dbReference>
<protein>
    <recommendedName>
        <fullName evidence="6">Peptide-N(4)-(N-acetyl-beta-glucosaminyl)asparagine amidase</fullName>
        <ecNumber evidence="5">3.5.1.52</ecNumber>
    </recommendedName>
    <alternativeName>
        <fullName evidence="12">N-glycanase 1</fullName>
    </alternativeName>
    <alternativeName>
        <fullName evidence="13">Peptide:N-glycanase</fullName>
    </alternativeName>
</protein>
<dbReference type="InterPro" id="IPR036339">
    <property type="entry name" value="PUB-like_dom_sf"/>
</dbReference>
<evidence type="ECO:0000256" key="1">
    <source>
        <dbReference type="ARBA" id="ARBA00001650"/>
    </source>
</evidence>
<evidence type="ECO:0000256" key="15">
    <source>
        <dbReference type="SAM" id="MobiDB-lite"/>
    </source>
</evidence>
<dbReference type="SMART" id="SM00580">
    <property type="entry name" value="PUG"/>
    <property type="match status" value="1"/>
</dbReference>
<feature type="region of interest" description="Disordered" evidence="15">
    <location>
        <begin position="104"/>
        <end position="191"/>
    </location>
</feature>
<comment type="caution">
    <text evidence="17">The sequence shown here is derived from an EMBL/GenBank/DDBJ whole genome shotgun (WGS) entry which is preliminary data.</text>
</comment>
<dbReference type="GO" id="GO:0005634">
    <property type="term" value="C:nucleus"/>
    <property type="evidence" value="ECO:0007669"/>
    <property type="project" value="TreeGrafter"/>
</dbReference>
<dbReference type="Pfam" id="PF04721">
    <property type="entry name" value="PAW"/>
    <property type="match status" value="1"/>
</dbReference>
<dbReference type="InterPro" id="IPR008979">
    <property type="entry name" value="Galactose-bd-like_sf"/>
</dbReference>
<dbReference type="InterPro" id="IPR038765">
    <property type="entry name" value="Papain-like_cys_pep_sf"/>
</dbReference>
<evidence type="ECO:0000256" key="3">
    <source>
        <dbReference type="ARBA" id="ARBA00004496"/>
    </source>
</evidence>
<dbReference type="FunFam" id="2.20.25.10:FF:000011">
    <property type="entry name" value="peptide-N(4)-(N-acetyl-beta- glucosaminyl)asparagine amidase"/>
    <property type="match status" value="1"/>
</dbReference>
<dbReference type="Gene3D" id="2.20.25.10">
    <property type="match status" value="1"/>
</dbReference>
<comment type="catalytic activity">
    <reaction evidence="1">
        <text>Hydrolysis of an N(4)-(acetyl-beta-D-glucosaminyl)asparagine residue in which the glucosamine residue may be further glycosylated, to yield a (substituted) N-acetyl-beta-D-glucosaminylamine and a peptide containing an aspartate residue.</text>
        <dbReference type="EC" id="3.5.1.52"/>
    </reaction>
</comment>
<keyword evidence="10" id="KW-0862">Zinc</keyword>
<dbReference type="FunFam" id="2.60.120.1020:FF:000001">
    <property type="entry name" value="Peptide-N(4)-(N-acetyl-beta-glucosaminyl)asparagine amidase"/>
    <property type="match status" value="1"/>
</dbReference>
<reference evidence="17 18" key="1">
    <citation type="submission" date="2024-02" db="EMBL/GenBank/DDBJ databases">
        <title>Chromosome-scale genome assembly of the rough periwinkle Littorina saxatilis.</title>
        <authorList>
            <person name="De Jode A."/>
            <person name="Faria R."/>
            <person name="Formenti G."/>
            <person name="Sims Y."/>
            <person name="Smith T.P."/>
            <person name="Tracey A."/>
            <person name="Wood J.M.D."/>
            <person name="Zagrodzka Z.B."/>
            <person name="Johannesson K."/>
            <person name="Butlin R.K."/>
            <person name="Leder E.H."/>
        </authorList>
    </citation>
    <scope>NUCLEOTIDE SEQUENCE [LARGE SCALE GENOMIC DNA]</scope>
    <source>
        <strain evidence="17">Snail1</strain>
        <tissue evidence="17">Muscle</tissue>
    </source>
</reference>
<dbReference type="InterPro" id="IPR006588">
    <property type="entry name" value="Peptide_N_glycanase_PAW_dom"/>
</dbReference>
<evidence type="ECO:0000256" key="12">
    <source>
        <dbReference type="ARBA" id="ARBA00029604"/>
    </source>
</evidence>
<dbReference type="Pfam" id="PF09409">
    <property type="entry name" value="PUB"/>
    <property type="match status" value="1"/>
</dbReference>
<gene>
    <name evidence="17" type="ORF">V1264_002088</name>
</gene>
<evidence type="ECO:0000313" key="17">
    <source>
        <dbReference type="EMBL" id="KAK7116402.1"/>
    </source>
</evidence>
<evidence type="ECO:0000256" key="4">
    <source>
        <dbReference type="ARBA" id="ARBA00009390"/>
    </source>
</evidence>
<evidence type="ECO:0000259" key="16">
    <source>
        <dbReference type="PROSITE" id="PS51398"/>
    </source>
</evidence>
<dbReference type="EC" id="3.5.1.52" evidence="5"/>
<keyword evidence="18" id="KW-1185">Reference proteome</keyword>
<proteinExistence type="inferred from homology"/>
<dbReference type="PANTHER" id="PTHR12143:SF19">
    <property type="entry name" value="PEPTIDE-N(4)-(N-ACETYL-BETA-GLUCOSAMINYL)ASPARAGINE AMIDASE"/>
    <property type="match status" value="1"/>
</dbReference>
<dbReference type="GO" id="GO:0005829">
    <property type="term" value="C:cytosol"/>
    <property type="evidence" value="ECO:0007669"/>
    <property type="project" value="TreeGrafter"/>
</dbReference>
<keyword evidence="7" id="KW-0963">Cytoplasm</keyword>
<evidence type="ECO:0000256" key="6">
    <source>
        <dbReference type="ARBA" id="ARBA00018546"/>
    </source>
</evidence>
<organism evidence="17 18">
    <name type="scientific">Littorina saxatilis</name>
    <dbReference type="NCBI Taxonomy" id="31220"/>
    <lineage>
        <taxon>Eukaryota</taxon>
        <taxon>Metazoa</taxon>
        <taxon>Spiralia</taxon>
        <taxon>Lophotrochozoa</taxon>
        <taxon>Mollusca</taxon>
        <taxon>Gastropoda</taxon>
        <taxon>Caenogastropoda</taxon>
        <taxon>Littorinimorpha</taxon>
        <taxon>Littorinoidea</taxon>
        <taxon>Littorinidae</taxon>
        <taxon>Littorina</taxon>
    </lineage>
</organism>
<comment type="subcellular location">
    <subcellularLocation>
        <location evidence="3">Cytoplasm</location>
    </subcellularLocation>
</comment>
<keyword evidence="9" id="KW-0378">Hydrolase</keyword>
<dbReference type="InterPro" id="IPR002931">
    <property type="entry name" value="Transglutaminase-like"/>
</dbReference>
<dbReference type="InterPro" id="IPR050883">
    <property type="entry name" value="PNGase"/>
</dbReference>
<comment type="function">
    <text evidence="11">Specifically deglycosylates the denatured form of N-linked glycoproteins in the cytoplasm and assists their proteasome-mediated degradation. Cleaves the beta-aspartyl-glucosamine (GlcNAc) of the glycan and the amide side chain of Asn, converting Asn to Asp. Prefers proteins containing high-mannose over those bearing complex type oligosaccharides. Can recognize misfolded proteins in the endoplasmic reticulum that are exported to the cytosol to be destroyed and deglycosylate them, while it has no activity toward native proteins. Deglycosylation is a prerequisite for subsequent proteasome-mediated degradation of some, but not all, misfolded glycoproteins.</text>
</comment>
<evidence type="ECO:0000256" key="10">
    <source>
        <dbReference type="ARBA" id="ARBA00022833"/>
    </source>
</evidence>
<dbReference type="InterPro" id="IPR038680">
    <property type="entry name" value="PAW_sf"/>
</dbReference>
<dbReference type="AlphaFoldDB" id="A0AAN9GPM0"/>
<feature type="region of interest" description="Disordered" evidence="15">
    <location>
        <begin position="315"/>
        <end position="335"/>
    </location>
</feature>
<evidence type="ECO:0000256" key="9">
    <source>
        <dbReference type="ARBA" id="ARBA00022801"/>
    </source>
</evidence>
<evidence type="ECO:0000313" key="18">
    <source>
        <dbReference type="Proteomes" id="UP001374579"/>
    </source>
</evidence>
<dbReference type="EMBL" id="JBAMIC010000001">
    <property type="protein sequence ID" value="KAK7116402.1"/>
    <property type="molecule type" value="Genomic_DNA"/>
</dbReference>
<evidence type="ECO:0000256" key="7">
    <source>
        <dbReference type="ARBA" id="ARBA00022490"/>
    </source>
</evidence>
<keyword evidence="8" id="KW-0479">Metal-binding</keyword>
<sequence>MASNESAPLLLFRENSKAEFLSACELLLRLADNVLENPDEHKYRRIRIANPLLESKLLPVIGGMECLFEMGFVEDGEYLTLPADSSLRVLRQVRNELSSLCKSAATAEENPPLQTSPGSSANSDFRQESTLATSSTRRCSSREETSAAARPEESSNLQNTGARPKTTPPVSGTLPARPEASGAAGNVGNVSARPQGAAAATLLNRPFVPTVQARPTQTIEDLRRREAEFARRLQSTMAHVLMYEDPTLQEKARSIIPVARLTEEAQARLDSPEEPFRRTRGSAPPDLNDCILLELLSWFKKSFFQWVDSPPCESCGGSTHHAGSTSPTEEEELWGGSRVENHKCDTCGGVTRFPRYNHPGKLLDTRKGRCGEWANCFTLCCRALGFDARYALDWTDHVWTEVYSNSQKRWLHCDPCENTCDKPLLYEQGWGKKLTYVIAFSKDEIQDVTWRYSTKHSEILARRKECREPWLVSFMHTVFTRKLQGMSEAKKQEMQQRLVVEMVEFISVKAQENESLPGRSTGSLAWRQARGETGQAAAPALTPTPAPALAPAPRQRREYIFRLLQEEKHSEVVHVKYSCAQDMYMRTSANDIRTSKWHSCSNSRNVFRKEESDWKMAYLARNEDAEIGEICWKFDLTGEDLRIDKLELKASSTVYETGVVDWKICCDHLCFPVAGSQLQDFKTFNLDGGQVLTITATLSGGRGNVAWQHAQLFRQHLDDSNYPFEIILHLG</sequence>
<dbReference type="SUPFAM" id="SSF143503">
    <property type="entry name" value="PUG domain-like"/>
    <property type="match status" value="1"/>
</dbReference>
<dbReference type="PROSITE" id="PS51398">
    <property type="entry name" value="PAW"/>
    <property type="match status" value="1"/>
</dbReference>
<feature type="domain" description="PAW" evidence="16">
    <location>
        <begin position="515"/>
        <end position="731"/>
    </location>
</feature>
<dbReference type="Gene3D" id="3.10.620.30">
    <property type="match status" value="1"/>
</dbReference>
<evidence type="ECO:0000256" key="8">
    <source>
        <dbReference type="ARBA" id="ARBA00022723"/>
    </source>
</evidence>
<accession>A0AAN9GPM0</accession>
<dbReference type="GO" id="GO:0006516">
    <property type="term" value="P:glycoprotein catabolic process"/>
    <property type="evidence" value="ECO:0007669"/>
    <property type="project" value="InterPro"/>
</dbReference>
<feature type="compositionally biased region" description="Basic and acidic residues" evidence="15">
    <location>
        <begin position="140"/>
        <end position="153"/>
    </location>
</feature>
<name>A0AAN9GPM0_9CAEN</name>
<dbReference type="GO" id="GO:0046872">
    <property type="term" value="F:metal ion binding"/>
    <property type="evidence" value="ECO:0007669"/>
    <property type="project" value="UniProtKB-KW"/>
</dbReference>
<feature type="compositionally biased region" description="Low complexity" evidence="15">
    <location>
        <begin position="129"/>
        <end position="138"/>
    </location>
</feature>
<feature type="compositionally biased region" description="Polar residues" evidence="15">
    <location>
        <begin position="112"/>
        <end position="124"/>
    </location>
</feature>
<comment type="similarity">
    <text evidence="4 14">Belongs to the transglutaminase-like superfamily. PNGase family.</text>
</comment>
<dbReference type="SUPFAM" id="SSF49785">
    <property type="entry name" value="Galactose-binding domain-like"/>
    <property type="match status" value="1"/>
</dbReference>
<dbReference type="SMART" id="SM00613">
    <property type="entry name" value="PAW"/>
    <property type="match status" value="1"/>
</dbReference>
<dbReference type="Proteomes" id="UP001374579">
    <property type="component" value="Unassembled WGS sequence"/>
</dbReference>
<evidence type="ECO:0000256" key="2">
    <source>
        <dbReference type="ARBA" id="ARBA00001947"/>
    </source>
</evidence>
<dbReference type="GO" id="GO:0000224">
    <property type="term" value="F:peptide-N4-(N-acetyl-beta-glucosaminyl)asparagine amidase activity"/>
    <property type="evidence" value="ECO:0007669"/>
    <property type="project" value="UniProtKB-EC"/>
</dbReference>
<dbReference type="Gene3D" id="2.60.120.1020">
    <property type="entry name" value="Peptide N glycanase, PAW domain"/>
    <property type="match status" value="1"/>
</dbReference>
<evidence type="ECO:0000256" key="13">
    <source>
        <dbReference type="ARBA" id="ARBA00032901"/>
    </source>
</evidence>
<dbReference type="Gene3D" id="1.20.58.2190">
    <property type="match status" value="1"/>
</dbReference>
<dbReference type="InterPro" id="IPR018997">
    <property type="entry name" value="PUB_domain"/>
</dbReference>
<comment type="cofactor">
    <cofactor evidence="2">
        <name>Zn(2+)</name>
        <dbReference type="ChEBI" id="CHEBI:29105"/>
    </cofactor>
</comment>
<dbReference type="PANTHER" id="PTHR12143">
    <property type="entry name" value="PEPTIDE N-GLYCANASE PNGASE -RELATED"/>
    <property type="match status" value="1"/>
</dbReference>
<evidence type="ECO:0000256" key="11">
    <source>
        <dbReference type="ARBA" id="ARBA00024870"/>
    </source>
</evidence>
<evidence type="ECO:0000256" key="14">
    <source>
        <dbReference type="PROSITE-ProRule" id="PRU00731"/>
    </source>
</evidence>
<dbReference type="SUPFAM" id="SSF54001">
    <property type="entry name" value="Cysteine proteinases"/>
    <property type="match status" value="1"/>
</dbReference>
<dbReference type="Pfam" id="PF01841">
    <property type="entry name" value="Transglut_core"/>
    <property type="match status" value="1"/>
</dbReference>
<evidence type="ECO:0000256" key="5">
    <source>
        <dbReference type="ARBA" id="ARBA00012158"/>
    </source>
</evidence>